<proteinExistence type="predicted"/>
<dbReference type="EMBL" id="CP074405">
    <property type="protein sequence ID" value="QVI61738.1"/>
    <property type="molecule type" value="Genomic_DNA"/>
</dbReference>
<feature type="region of interest" description="Disordered" evidence="7">
    <location>
        <begin position="382"/>
        <end position="443"/>
    </location>
</feature>
<name>A0ABX8D2R7_9CELL</name>
<feature type="transmembrane region" description="Helical" evidence="8">
    <location>
        <begin position="97"/>
        <end position="115"/>
    </location>
</feature>
<dbReference type="InterPro" id="IPR036259">
    <property type="entry name" value="MFS_trans_sf"/>
</dbReference>
<feature type="transmembrane region" description="Helical" evidence="8">
    <location>
        <begin position="12"/>
        <end position="35"/>
    </location>
</feature>
<dbReference type="InterPro" id="IPR011701">
    <property type="entry name" value="MFS"/>
</dbReference>
<evidence type="ECO:0000313" key="11">
    <source>
        <dbReference type="Proteomes" id="UP000677804"/>
    </source>
</evidence>
<dbReference type="InterPro" id="IPR050171">
    <property type="entry name" value="MFS_Transporters"/>
</dbReference>
<feature type="transmembrane region" description="Helical" evidence="8">
    <location>
        <begin position="162"/>
        <end position="182"/>
    </location>
</feature>
<accession>A0ABX8D2R7</accession>
<dbReference type="PANTHER" id="PTHR23517">
    <property type="entry name" value="RESISTANCE PROTEIN MDTM, PUTATIVE-RELATED-RELATED"/>
    <property type="match status" value="1"/>
</dbReference>
<dbReference type="PROSITE" id="PS50850">
    <property type="entry name" value="MFS"/>
    <property type="match status" value="1"/>
</dbReference>
<evidence type="ECO:0000256" key="4">
    <source>
        <dbReference type="ARBA" id="ARBA00022692"/>
    </source>
</evidence>
<keyword evidence="4 8" id="KW-0812">Transmembrane</keyword>
<dbReference type="Gene3D" id="1.20.1250.20">
    <property type="entry name" value="MFS general substrate transporter like domains"/>
    <property type="match status" value="2"/>
</dbReference>
<keyword evidence="3" id="KW-1003">Cell membrane</keyword>
<dbReference type="RefSeq" id="WP_207339313.1">
    <property type="nucleotide sequence ID" value="NZ_CP074405.1"/>
</dbReference>
<sequence>MSTDLRRLVVPVYAPAALAMASLGIVTPILALLAIERGAAPGDAALVVAMLSVGGFVGALPSALVITRLGDRWALTGALVVETAAILALCVVRSVPAMLVAGFAMGLAGVVLAVARQSYLATAVDVGVRGRAMALLGGVFRAGSLVGALIASLLLTLGPMEWALLTAAGLSACAAVATYAFTAPAEPGPAADGRAPAMWRPGFGRLFATLGVGGALVMLVRASRDALLPLWGHDLGLSESTVTLLFAVSSAVDLSLFYVAGMVMDRYGRRAAVVPAMVVMGVALLCLPLGDAVLWAFVIGVALGLGNGLSSGAVMTMGADAAPEDARASFLAGWRLVTGVGQSSGPVLVAAVVGASTVGVAATVVGALGLVGAGWLRWWLPPGPPGGDGRDGEGGPLGVVAGRRDDAPAEGRPAAASVRRAGRRRRRPAGRAEVRSTPATTRR</sequence>
<evidence type="ECO:0000256" key="7">
    <source>
        <dbReference type="SAM" id="MobiDB-lite"/>
    </source>
</evidence>
<dbReference type="Proteomes" id="UP000677804">
    <property type="component" value="Chromosome"/>
</dbReference>
<keyword evidence="6 8" id="KW-0472">Membrane</keyword>
<evidence type="ECO:0000256" key="6">
    <source>
        <dbReference type="ARBA" id="ARBA00023136"/>
    </source>
</evidence>
<evidence type="ECO:0000256" key="2">
    <source>
        <dbReference type="ARBA" id="ARBA00022448"/>
    </source>
</evidence>
<dbReference type="InterPro" id="IPR005829">
    <property type="entry name" value="Sugar_transporter_CS"/>
</dbReference>
<keyword evidence="11" id="KW-1185">Reference proteome</keyword>
<evidence type="ECO:0000256" key="5">
    <source>
        <dbReference type="ARBA" id="ARBA00022989"/>
    </source>
</evidence>
<dbReference type="PROSITE" id="PS00216">
    <property type="entry name" value="SUGAR_TRANSPORT_1"/>
    <property type="match status" value="1"/>
</dbReference>
<evidence type="ECO:0000313" key="10">
    <source>
        <dbReference type="EMBL" id="QVI61738.1"/>
    </source>
</evidence>
<evidence type="ECO:0000259" key="9">
    <source>
        <dbReference type="PROSITE" id="PS50850"/>
    </source>
</evidence>
<keyword evidence="2" id="KW-0813">Transport</keyword>
<dbReference type="Pfam" id="PF07690">
    <property type="entry name" value="MFS_1"/>
    <property type="match status" value="2"/>
</dbReference>
<evidence type="ECO:0000256" key="3">
    <source>
        <dbReference type="ARBA" id="ARBA00022475"/>
    </source>
</evidence>
<evidence type="ECO:0000256" key="1">
    <source>
        <dbReference type="ARBA" id="ARBA00004651"/>
    </source>
</evidence>
<keyword evidence="5 8" id="KW-1133">Transmembrane helix</keyword>
<organism evidence="10 11">
    <name type="scientific">Cellulomonas wangleii</name>
    <dbReference type="NCBI Taxonomy" id="2816956"/>
    <lineage>
        <taxon>Bacteria</taxon>
        <taxon>Bacillati</taxon>
        <taxon>Actinomycetota</taxon>
        <taxon>Actinomycetes</taxon>
        <taxon>Micrococcales</taxon>
        <taxon>Cellulomonadaceae</taxon>
        <taxon>Cellulomonas</taxon>
    </lineage>
</organism>
<dbReference type="CDD" id="cd17325">
    <property type="entry name" value="MFS_MdtG_SLC18_like"/>
    <property type="match status" value="1"/>
</dbReference>
<dbReference type="SUPFAM" id="SSF103473">
    <property type="entry name" value="MFS general substrate transporter"/>
    <property type="match status" value="1"/>
</dbReference>
<feature type="compositionally biased region" description="Basic residues" evidence="7">
    <location>
        <begin position="420"/>
        <end position="429"/>
    </location>
</feature>
<feature type="transmembrane region" description="Helical" evidence="8">
    <location>
        <begin position="242"/>
        <end position="260"/>
    </location>
</feature>
<feature type="transmembrane region" description="Helical" evidence="8">
    <location>
        <begin position="47"/>
        <end position="66"/>
    </location>
</feature>
<dbReference type="InterPro" id="IPR020846">
    <property type="entry name" value="MFS_dom"/>
</dbReference>
<gene>
    <name evidence="10" type="ORF">KG103_14970</name>
</gene>
<feature type="transmembrane region" description="Helical" evidence="8">
    <location>
        <begin position="347"/>
        <end position="371"/>
    </location>
</feature>
<dbReference type="PANTHER" id="PTHR23517:SF3">
    <property type="entry name" value="INTEGRAL MEMBRANE TRANSPORT PROTEIN"/>
    <property type="match status" value="1"/>
</dbReference>
<protein>
    <submittedName>
        <fullName evidence="10">MFS transporter</fullName>
    </submittedName>
</protein>
<feature type="transmembrane region" description="Helical" evidence="8">
    <location>
        <begin position="272"/>
        <end position="305"/>
    </location>
</feature>
<feature type="domain" description="Major facilitator superfamily (MFS) profile" evidence="9">
    <location>
        <begin position="8"/>
        <end position="384"/>
    </location>
</feature>
<evidence type="ECO:0000256" key="8">
    <source>
        <dbReference type="SAM" id="Phobius"/>
    </source>
</evidence>
<reference evidence="10 11" key="1">
    <citation type="submission" date="2021-05" db="EMBL/GenBank/DDBJ databases">
        <title>Novel species in genus Cellulomonas.</title>
        <authorList>
            <person name="Zhang G."/>
        </authorList>
    </citation>
    <scope>NUCLEOTIDE SEQUENCE [LARGE SCALE GENOMIC DNA]</scope>
    <source>
        <strain evidence="11">zg-ZUI222</strain>
    </source>
</reference>
<feature type="transmembrane region" description="Helical" evidence="8">
    <location>
        <begin position="203"/>
        <end position="222"/>
    </location>
</feature>
<feature type="transmembrane region" description="Helical" evidence="8">
    <location>
        <begin position="73"/>
        <end position="91"/>
    </location>
</feature>
<feature type="transmembrane region" description="Helical" evidence="8">
    <location>
        <begin position="135"/>
        <end position="156"/>
    </location>
</feature>
<comment type="subcellular location">
    <subcellularLocation>
        <location evidence="1">Cell membrane</location>
        <topology evidence="1">Multi-pass membrane protein</topology>
    </subcellularLocation>
</comment>